<dbReference type="RefSeq" id="WP_163993970.1">
    <property type="nucleotide sequence ID" value="NZ_WUEY01000033.1"/>
</dbReference>
<gene>
    <name evidence="1" type="ORF">GR212_34055</name>
</gene>
<reference evidence="1 2" key="1">
    <citation type="submission" date="2019-12" db="EMBL/GenBank/DDBJ databases">
        <title>Rhizobium genotypes associated with high levels of biological nitrogen fixation by grain legumes in a temperate-maritime cropping system.</title>
        <authorList>
            <person name="Maluk M."/>
            <person name="Francesc Ferrando Molina F."/>
            <person name="Lopez Del Egido L."/>
            <person name="Lafos M."/>
            <person name="Langarica-Fuentes A."/>
            <person name="Gebre Yohannes G."/>
            <person name="Young M.W."/>
            <person name="Martin P."/>
            <person name="Gantlett R."/>
            <person name="Kenicer G."/>
            <person name="Hawes C."/>
            <person name="Begg G.S."/>
            <person name="Quilliam R.S."/>
            <person name="Squire G.R."/>
            <person name="Poole P.S."/>
            <person name="Young P.W."/>
            <person name="Iannetta P.M."/>
            <person name="James E.K."/>
        </authorList>
    </citation>
    <scope>NUCLEOTIDE SEQUENCE [LARGE SCALE GENOMIC DNA]</scope>
    <source>
        <strain evidence="1 2">JHI1118</strain>
    </source>
</reference>
<dbReference type="InterPro" id="IPR029045">
    <property type="entry name" value="ClpP/crotonase-like_dom_sf"/>
</dbReference>
<evidence type="ECO:0000313" key="2">
    <source>
        <dbReference type="Proteomes" id="UP000483035"/>
    </source>
</evidence>
<dbReference type="Pfam" id="PF00378">
    <property type="entry name" value="ECH_1"/>
    <property type="match status" value="1"/>
</dbReference>
<sequence length="258" mass="28797">MELEACRLEVADHIATITLNRPPVNAQNRRLRDEFIWLMDTLSDRDDVRVVVVTGTGKVFSAGADIKERRDLVQAPGDYINHNRVTREFFYAASDCAKPVICAVNGPAIGAGFALALYCDIILCSDDTWVKMPEIDVGLAGGGKLMMEHFGRSWSRLIYFTGRQIPATELYRLGVVSACVPRDKLMDEAMTIAGEIAAKNPQTVKWVKRGFGVAETMPPRDAYRYEQTITHDLSQAPETHEAQTAFLEKRKLDYSGKP</sequence>
<accession>A0A6L9UH00</accession>
<organism evidence="1 2">
    <name type="scientific">Rhizobium lusitanum</name>
    <dbReference type="NCBI Taxonomy" id="293958"/>
    <lineage>
        <taxon>Bacteria</taxon>
        <taxon>Pseudomonadati</taxon>
        <taxon>Pseudomonadota</taxon>
        <taxon>Alphaproteobacteria</taxon>
        <taxon>Hyphomicrobiales</taxon>
        <taxon>Rhizobiaceae</taxon>
        <taxon>Rhizobium/Agrobacterium group</taxon>
        <taxon>Rhizobium</taxon>
    </lineage>
</organism>
<dbReference type="PANTHER" id="PTHR11941">
    <property type="entry name" value="ENOYL-COA HYDRATASE-RELATED"/>
    <property type="match status" value="1"/>
</dbReference>
<dbReference type="SUPFAM" id="SSF52096">
    <property type="entry name" value="ClpP/crotonase"/>
    <property type="match status" value="1"/>
</dbReference>
<dbReference type="InterPro" id="IPR001753">
    <property type="entry name" value="Enoyl-CoA_hydra/iso"/>
</dbReference>
<dbReference type="GO" id="GO:0016853">
    <property type="term" value="F:isomerase activity"/>
    <property type="evidence" value="ECO:0007669"/>
    <property type="project" value="UniProtKB-KW"/>
</dbReference>
<evidence type="ECO:0000313" key="1">
    <source>
        <dbReference type="EMBL" id="NEI74571.1"/>
    </source>
</evidence>
<keyword evidence="1" id="KW-0413">Isomerase</keyword>
<dbReference type="NCBIfam" id="NF005073">
    <property type="entry name" value="PRK06495.1"/>
    <property type="match status" value="1"/>
</dbReference>
<comment type="caution">
    <text evidence="1">The sequence shown here is derived from an EMBL/GenBank/DDBJ whole genome shotgun (WGS) entry which is preliminary data.</text>
</comment>
<dbReference type="CDD" id="cd06558">
    <property type="entry name" value="crotonase-like"/>
    <property type="match status" value="1"/>
</dbReference>
<dbReference type="AlphaFoldDB" id="A0A6L9UH00"/>
<dbReference type="PANTHER" id="PTHR11941:SF54">
    <property type="entry name" value="ENOYL-COA HYDRATASE, MITOCHONDRIAL"/>
    <property type="match status" value="1"/>
</dbReference>
<proteinExistence type="predicted"/>
<protein>
    <submittedName>
        <fullName evidence="1">Enoyl-CoA hydratase/isomerase family protein</fullName>
    </submittedName>
</protein>
<dbReference type="Gene3D" id="3.90.226.10">
    <property type="entry name" value="2-enoyl-CoA Hydratase, Chain A, domain 1"/>
    <property type="match status" value="1"/>
</dbReference>
<dbReference type="EMBL" id="WUEY01000033">
    <property type="protein sequence ID" value="NEI74571.1"/>
    <property type="molecule type" value="Genomic_DNA"/>
</dbReference>
<dbReference type="GO" id="GO:0006635">
    <property type="term" value="P:fatty acid beta-oxidation"/>
    <property type="evidence" value="ECO:0007669"/>
    <property type="project" value="TreeGrafter"/>
</dbReference>
<dbReference type="Proteomes" id="UP000483035">
    <property type="component" value="Unassembled WGS sequence"/>
</dbReference>
<name>A0A6L9UH00_9HYPH</name>